<keyword evidence="3" id="KW-0547">Nucleotide-binding</keyword>
<keyword evidence="8" id="KW-1185">Reference proteome</keyword>
<dbReference type="PROSITE" id="PS00211">
    <property type="entry name" value="ABC_TRANSPORTER_1"/>
    <property type="match status" value="1"/>
</dbReference>
<gene>
    <name evidence="7" type="ORF">GCM10009823_08470</name>
</gene>
<dbReference type="GO" id="GO:0005524">
    <property type="term" value="F:ATP binding"/>
    <property type="evidence" value="ECO:0007669"/>
    <property type="project" value="UniProtKB-KW"/>
</dbReference>
<dbReference type="SMART" id="SM00382">
    <property type="entry name" value="AAA"/>
    <property type="match status" value="1"/>
</dbReference>
<dbReference type="InterPro" id="IPR017871">
    <property type="entry name" value="ABC_transporter-like_CS"/>
</dbReference>
<dbReference type="InterPro" id="IPR003439">
    <property type="entry name" value="ABC_transporter-like_ATP-bd"/>
</dbReference>
<keyword evidence="2" id="KW-0813">Transport</keyword>
<evidence type="ECO:0000256" key="1">
    <source>
        <dbReference type="ARBA" id="ARBA00004202"/>
    </source>
</evidence>
<protein>
    <submittedName>
        <fullName evidence="7">ABC transporter ATP-binding protein</fullName>
    </submittedName>
</protein>
<accession>A0ABN2WGD0</accession>
<comment type="caution">
    <text evidence="7">The sequence shown here is derived from an EMBL/GenBank/DDBJ whole genome shotgun (WGS) entry which is preliminary data.</text>
</comment>
<organism evidence="7 8">
    <name type="scientific">Brevibacterium salitolerans</name>
    <dbReference type="NCBI Taxonomy" id="1403566"/>
    <lineage>
        <taxon>Bacteria</taxon>
        <taxon>Bacillati</taxon>
        <taxon>Actinomycetota</taxon>
        <taxon>Actinomycetes</taxon>
        <taxon>Micrococcales</taxon>
        <taxon>Brevibacteriaceae</taxon>
        <taxon>Brevibacterium</taxon>
    </lineage>
</organism>
<reference evidence="7 8" key="1">
    <citation type="journal article" date="2019" name="Int. J. Syst. Evol. Microbiol.">
        <title>The Global Catalogue of Microorganisms (GCM) 10K type strain sequencing project: providing services to taxonomists for standard genome sequencing and annotation.</title>
        <authorList>
            <consortium name="The Broad Institute Genomics Platform"/>
            <consortium name="The Broad Institute Genome Sequencing Center for Infectious Disease"/>
            <person name="Wu L."/>
            <person name="Ma J."/>
        </authorList>
    </citation>
    <scope>NUCLEOTIDE SEQUENCE [LARGE SCALE GENOMIC DNA]</scope>
    <source>
        <strain evidence="7 8">JCM 15900</strain>
    </source>
</reference>
<comment type="subcellular location">
    <subcellularLocation>
        <location evidence="1">Cell membrane</location>
        <topology evidence="1">Peripheral membrane protein</topology>
    </subcellularLocation>
</comment>
<evidence type="ECO:0000256" key="5">
    <source>
        <dbReference type="ARBA" id="ARBA00023251"/>
    </source>
</evidence>
<dbReference type="PANTHER" id="PTHR42711:SF16">
    <property type="entry name" value="ABC TRANSPORTER ATP-BINDING PROTEIN"/>
    <property type="match status" value="1"/>
</dbReference>
<dbReference type="PROSITE" id="PS50893">
    <property type="entry name" value="ABC_TRANSPORTER_2"/>
    <property type="match status" value="1"/>
</dbReference>
<dbReference type="InterPro" id="IPR027417">
    <property type="entry name" value="P-loop_NTPase"/>
</dbReference>
<evidence type="ECO:0000259" key="6">
    <source>
        <dbReference type="PROSITE" id="PS50893"/>
    </source>
</evidence>
<dbReference type="SUPFAM" id="SSF52540">
    <property type="entry name" value="P-loop containing nucleoside triphosphate hydrolases"/>
    <property type="match status" value="1"/>
</dbReference>
<feature type="domain" description="ABC transporter" evidence="6">
    <location>
        <begin position="6"/>
        <end position="231"/>
    </location>
</feature>
<dbReference type="PANTHER" id="PTHR42711">
    <property type="entry name" value="ABC TRANSPORTER ATP-BINDING PROTEIN"/>
    <property type="match status" value="1"/>
</dbReference>
<evidence type="ECO:0000256" key="4">
    <source>
        <dbReference type="ARBA" id="ARBA00022840"/>
    </source>
</evidence>
<sequence length="304" mass="31943">MTTVPLCIHDLSLSYGSRTVVDGISMTVEAGEVRALLGPNGAGKSSTVACAVGLRRPAGGSIRIFGADPLTEHARTAALAGVMLQDGGLPMSARPLPVLEHLARLYEDPADVSDLAHRLGIDQFASRTIRRLSGGQRQRVALAAAMVGRPRLLFLDEPTAGLDPQARIAVDEVIAELRADGVAIVLTTHDMADAEKLADTVTVIDDGRVIAAGTVGEVVGSAAQRTVRMVTEGEPPEPFLLALAAEGVLHADRTVLTLDCGAEPEVLHRVTGIVAAHGVALRTLEWRGRSLGDVFLELTGRSLR</sequence>
<evidence type="ECO:0000313" key="7">
    <source>
        <dbReference type="EMBL" id="GAA2091383.1"/>
    </source>
</evidence>
<dbReference type="Proteomes" id="UP001500984">
    <property type="component" value="Unassembled WGS sequence"/>
</dbReference>
<proteinExistence type="predicted"/>
<dbReference type="EMBL" id="BAAAPZ010000002">
    <property type="protein sequence ID" value="GAA2091383.1"/>
    <property type="molecule type" value="Genomic_DNA"/>
</dbReference>
<dbReference type="CDD" id="cd03230">
    <property type="entry name" value="ABC_DR_subfamily_A"/>
    <property type="match status" value="1"/>
</dbReference>
<dbReference type="RefSeq" id="WP_291792188.1">
    <property type="nucleotide sequence ID" value="NZ_BAAAPZ010000002.1"/>
</dbReference>
<evidence type="ECO:0000256" key="2">
    <source>
        <dbReference type="ARBA" id="ARBA00022448"/>
    </source>
</evidence>
<dbReference type="InterPro" id="IPR003593">
    <property type="entry name" value="AAA+_ATPase"/>
</dbReference>
<evidence type="ECO:0000313" key="8">
    <source>
        <dbReference type="Proteomes" id="UP001500984"/>
    </source>
</evidence>
<keyword evidence="4 7" id="KW-0067">ATP-binding</keyword>
<name>A0ABN2WGD0_9MICO</name>
<dbReference type="Pfam" id="PF00005">
    <property type="entry name" value="ABC_tran"/>
    <property type="match status" value="1"/>
</dbReference>
<dbReference type="InterPro" id="IPR050763">
    <property type="entry name" value="ABC_transporter_ATP-binding"/>
</dbReference>
<dbReference type="Gene3D" id="3.40.50.300">
    <property type="entry name" value="P-loop containing nucleotide triphosphate hydrolases"/>
    <property type="match status" value="1"/>
</dbReference>
<keyword evidence="5" id="KW-0046">Antibiotic resistance</keyword>
<evidence type="ECO:0000256" key="3">
    <source>
        <dbReference type="ARBA" id="ARBA00022741"/>
    </source>
</evidence>